<comment type="caution">
    <text evidence="1">The sequence shown here is derived from an EMBL/GenBank/DDBJ whole genome shotgun (WGS) entry which is preliminary data.</text>
</comment>
<dbReference type="EMBL" id="MNCJ02000325">
    <property type="protein sequence ID" value="KAF5786544.1"/>
    <property type="molecule type" value="Genomic_DNA"/>
</dbReference>
<protein>
    <submittedName>
        <fullName evidence="1">Uncharacterized protein</fullName>
    </submittedName>
</protein>
<dbReference type="Proteomes" id="UP000215914">
    <property type="component" value="Unassembled WGS sequence"/>
</dbReference>
<reference evidence="1" key="1">
    <citation type="journal article" date="2017" name="Nature">
        <title>The sunflower genome provides insights into oil metabolism, flowering and Asterid evolution.</title>
        <authorList>
            <person name="Badouin H."/>
            <person name="Gouzy J."/>
            <person name="Grassa C.J."/>
            <person name="Murat F."/>
            <person name="Staton S.E."/>
            <person name="Cottret L."/>
            <person name="Lelandais-Briere C."/>
            <person name="Owens G.L."/>
            <person name="Carrere S."/>
            <person name="Mayjonade B."/>
            <person name="Legrand L."/>
            <person name="Gill N."/>
            <person name="Kane N.C."/>
            <person name="Bowers J.E."/>
            <person name="Hubner S."/>
            <person name="Bellec A."/>
            <person name="Berard A."/>
            <person name="Berges H."/>
            <person name="Blanchet N."/>
            <person name="Boniface M.C."/>
            <person name="Brunel D."/>
            <person name="Catrice O."/>
            <person name="Chaidir N."/>
            <person name="Claudel C."/>
            <person name="Donnadieu C."/>
            <person name="Faraut T."/>
            <person name="Fievet G."/>
            <person name="Helmstetter N."/>
            <person name="King M."/>
            <person name="Knapp S.J."/>
            <person name="Lai Z."/>
            <person name="Le Paslier M.C."/>
            <person name="Lippi Y."/>
            <person name="Lorenzon L."/>
            <person name="Mandel J.R."/>
            <person name="Marage G."/>
            <person name="Marchand G."/>
            <person name="Marquand E."/>
            <person name="Bret-Mestries E."/>
            <person name="Morien E."/>
            <person name="Nambeesan S."/>
            <person name="Nguyen T."/>
            <person name="Pegot-Espagnet P."/>
            <person name="Pouilly N."/>
            <person name="Raftis F."/>
            <person name="Sallet E."/>
            <person name="Schiex T."/>
            <person name="Thomas J."/>
            <person name="Vandecasteele C."/>
            <person name="Vares D."/>
            <person name="Vear F."/>
            <person name="Vautrin S."/>
            <person name="Crespi M."/>
            <person name="Mangin B."/>
            <person name="Burke J.M."/>
            <person name="Salse J."/>
            <person name="Munos S."/>
            <person name="Vincourt P."/>
            <person name="Rieseberg L.H."/>
            <person name="Langlade N.B."/>
        </authorList>
    </citation>
    <scope>NUCLEOTIDE SEQUENCE</scope>
    <source>
        <tissue evidence="1">Leaves</tissue>
    </source>
</reference>
<evidence type="ECO:0000313" key="2">
    <source>
        <dbReference type="Proteomes" id="UP000215914"/>
    </source>
</evidence>
<proteinExistence type="predicted"/>
<dbReference type="Gramene" id="mRNA:HanXRQr2_Chr10g0442221">
    <property type="protein sequence ID" value="mRNA:HanXRQr2_Chr10g0442221"/>
    <property type="gene ID" value="HanXRQr2_Chr10g0442221"/>
</dbReference>
<reference evidence="1" key="2">
    <citation type="submission" date="2020-06" db="EMBL/GenBank/DDBJ databases">
        <title>Helianthus annuus Genome sequencing and assembly Release 2.</title>
        <authorList>
            <person name="Gouzy J."/>
            <person name="Langlade N."/>
            <person name="Munos S."/>
        </authorList>
    </citation>
    <scope>NUCLEOTIDE SEQUENCE</scope>
    <source>
        <tissue evidence="1">Leaves</tissue>
    </source>
</reference>
<accession>A0A9K3N4D0</accession>
<evidence type="ECO:0000313" key="1">
    <source>
        <dbReference type="EMBL" id="KAF5786544.1"/>
    </source>
</evidence>
<name>A0A9K3N4D0_HELAN</name>
<organism evidence="1 2">
    <name type="scientific">Helianthus annuus</name>
    <name type="common">Common sunflower</name>
    <dbReference type="NCBI Taxonomy" id="4232"/>
    <lineage>
        <taxon>Eukaryota</taxon>
        <taxon>Viridiplantae</taxon>
        <taxon>Streptophyta</taxon>
        <taxon>Embryophyta</taxon>
        <taxon>Tracheophyta</taxon>
        <taxon>Spermatophyta</taxon>
        <taxon>Magnoliopsida</taxon>
        <taxon>eudicotyledons</taxon>
        <taxon>Gunneridae</taxon>
        <taxon>Pentapetalae</taxon>
        <taxon>asterids</taxon>
        <taxon>campanulids</taxon>
        <taxon>Asterales</taxon>
        <taxon>Asteraceae</taxon>
        <taxon>Asteroideae</taxon>
        <taxon>Heliantheae alliance</taxon>
        <taxon>Heliantheae</taxon>
        <taxon>Helianthus</taxon>
    </lineage>
</organism>
<gene>
    <name evidence="1" type="ORF">HanXRQr2_Chr10g0442221</name>
</gene>
<dbReference type="AlphaFoldDB" id="A0A9K3N4D0"/>
<sequence length="43" mass="5212">MACERSRYDNFWLDLILQFGIRARFSNLGFNNLQIHHKNLIFV</sequence>
<keyword evidence="2" id="KW-1185">Reference proteome</keyword>